<dbReference type="InterPro" id="IPR038305">
    <property type="entry name" value="HeLo_sf"/>
</dbReference>
<feature type="compositionally biased region" description="Basic and acidic residues" evidence="1">
    <location>
        <begin position="75"/>
        <end position="85"/>
    </location>
</feature>
<dbReference type="PANTHER" id="PTHR37542:SF1">
    <property type="entry name" value="PRION-INHIBITION AND PROPAGATION HELO DOMAIN-CONTAINING PROTEIN"/>
    <property type="match status" value="1"/>
</dbReference>
<dbReference type="RefSeq" id="XP_033382512.1">
    <property type="nucleotide sequence ID" value="XM_033532068.1"/>
</dbReference>
<protein>
    <recommendedName>
        <fullName evidence="2">Prion-inhibition and propagation HeLo domain-containing protein</fullName>
    </recommendedName>
</protein>
<proteinExistence type="predicted"/>
<feature type="compositionally biased region" description="Polar residues" evidence="1">
    <location>
        <begin position="101"/>
        <end position="128"/>
    </location>
</feature>
<dbReference type="InterPro" id="IPR011009">
    <property type="entry name" value="Kinase-like_dom_sf"/>
</dbReference>
<dbReference type="AlphaFoldDB" id="A0A6A5XMK0"/>
<dbReference type="OrthoDB" id="1911848at2759"/>
<evidence type="ECO:0000256" key="1">
    <source>
        <dbReference type="SAM" id="MobiDB-lite"/>
    </source>
</evidence>
<dbReference type="Gene3D" id="1.20.120.1020">
    <property type="entry name" value="Prion-inhibition and propagation, HeLo domain"/>
    <property type="match status" value="1"/>
</dbReference>
<evidence type="ECO:0000313" key="3">
    <source>
        <dbReference type="EMBL" id="KAF2014173.1"/>
    </source>
</evidence>
<name>A0A6A5XMK0_9PLEO</name>
<dbReference type="Proteomes" id="UP000799778">
    <property type="component" value="Unassembled WGS sequence"/>
</dbReference>
<feature type="domain" description="Prion-inhibition and propagation HeLo" evidence="2">
    <location>
        <begin position="1"/>
        <end position="225"/>
    </location>
</feature>
<accession>A0A6A5XMK0</accession>
<dbReference type="InterPro" id="IPR029498">
    <property type="entry name" value="HeLo_dom"/>
</dbReference>
<evidence type="ECO:0000313" key="4">
    <source>
        <dbReference type="Proteomes" id="UP000799778"/>
    </source>
</evidence>
<organism evidence="3 4">
    <name type="scientific">Aaosphaeria arxii CBS 175.79</name>
    <dbReference type="NCBI Taxonomy" id="1450172"/>
    <lineage>
        <taxon>Eukaryota</taxon>
        <taxon>Fungi</taxon>
        <taxon>Dikarya</taxon>
        <taxon>Ascomycota</taxon>
        <taxon>Pezizomycotina</taxon>
        <taxon>Dothideomycetes</taxon>
        <taxon>Pleosporomycetidae</taxon>
        <taxon>Pleosporales</taxon>
        <taxon>Pleosporales incertae sedis</taxon>
        <taxon>Aaosphaeria</taxon>
    </lineage>
</organism>
<dbReference type="EMBL" id="ML978070">
    <property type="protein sequence ID" value="KAF2014173.1"/>
    <property type="molecule type" value="Genomic_DNA"/>
</dbReference>
<keyword evidence="4" id="KW-1185">Reference proteome</keyword>
<dbReference type="SUPFAM" id="SSF56112">
    <property type="entry name" value="Protein kinase-like (PK-like)"/>
    <property type="match status" value="1"/>
</dbReference>
<dbReference type="Gene3D" id="1.10.510.10">
    <property type="entry name" value="Transferase(Phosphotransferase) domain 1"/>
    <property type="match status" value="1"/>
</dbReference>
<reference evidence="3" key="1">
    <citation type="journal article" date="2020" name="Stud. Mycol.">
        <title>101 Dothideomycetes genomes: a test case for predicting lifestyles and emergence of pathogens.</title>
        <authorList>
            <person name="Haridas S."/>
            <person name="Albert R."/>
            <person name="Binder M."/>
            <person name="Bloem J."/>
            <person name="Labutti K."/>
            <person name="Salamov A."/>
            <person name="Andreopoulos B."/>
            <person name="Baker S."/>
            <person name="Barry K."/>
            <person name="Bills G."/>
            <person name="Bluhm B."/>
            <person name="Cannon C."/>
            <person name="Castanera R."/>
            <person name="Culley D."/>
            <person name="Daum C."/>
            <person name="Ezra D."/>
            <person name="Gonzalez J."/>
            <person name="Henrissat B."/>
            <person name="Kuo A."/>
            <person name="Liang C."/>
            <person name="Lipzen A."/>
            <person name="Lutzoni F."/>
            <person name="Magnuson J."/>
            <person name="Mondo S."/>
            <person name="Nolan M."/>
            <person name="Ohm R."/>
            <person name="Pangilinan J."/>
            <person name="Park H.-J."/>
            <person name="Ramirez L."/>
            <person name="Alfaro M."/>
            <person name="Sun H."/>
            <person name="Tritt A."/>
            <person name="Yoshinaga Y."/>
            <person name="Zwiers L.-H."/>
            <person name="Turgeon B."/>
            <person name="Goodwin S."/>
            <person name="Spatafora J."/>
            <person name="Crous P."/>
            <person name="Grigoriev I."/>
        </authorList>
    </citation>
    <scope>NUCLEOTIDE SEQUENCE</scope>
    <source>
        <strain evidence="3">CBS 175.79</strain>
    </source>
</reference>
<sequence>MTQECEVLTLRLKMEYARFQDWGDITCLADHAQHDEYEKMKINRPLVLAILGEIKILLKDLRKVSLRHTERILDGTDSHRSRNTEGNEDTSPTKMGDLTMTRGNLMTSADVNNGSSDHNDNEGTSSPSRTEDEVTEAIKRFGGLSEGTSQGPWGSRRYPRGLNHIICISKGLKDTCVQPRRWVWALKDKKLVEDRLHRLKQLTDFLHETASDSQREWLRQAGDQITMGMLQLTKSISDINQFLKAQNQHNGSMPTSETPLERITRFSIVASKALESVNQPTNRIPDTEIINLNTGIATEGSEREVCQFQGHHAWIEWKRYREISVALDGVQVETQPDPFVVSSVERLVTLLKIPNRPEEFCIPDCKGYFEVKGENPRFGLIYSTKETGAPQPLSSLFEKDPPTLNERLMLAQRITEGLGYLHTVNWLHKGIRSANVLLVRNTKAELCNVYLSGLEYARLDEAGLTNTAPVEDHQWGVLGIVLLEIAHWKQADELLGFQCHTPSGGMVDGKPKNLSDLKMVRDVLLKRPDGSSNIVKSIRNTMGDKFYEVVQTCLKGMEALGLNDNLDQTDSAIATLLQQAYLDRVVNSLKGIRV</sequence>
<dbReference type="GeneID" id="54289465"/>
<feature type="region of interest" description="Disordered" evidence="1">
    <location>
        <begin position="75"/>
        <end position="133"/>
    </location>
</feature>
<gene>
    <name evidence="3" type="ORF">BU24DRAFT_462984</name>
</gene>
<evidence type="ECO:0000259" key="2">
    <source>
        <dbReference type="Pfam" id="PF14479"/>
    </source>
</evidence>
<dbReference type="PANTHER" id="PTHR37542">
    <property type="entry name" value="HELO DOMAIN-CONTAINING PROTEIN-RELATED"/>
    <property type="match status" value="1"/>
</dbReference>
<dbReference type="Pfam" id="PF14479">
    <property type="entry name" value="HeLo"/>
    <property type="match status" value="1"/>
</dbReference>